<name>A0A1M7T2K8_9SPHN</name>
<accession>A0A1M7T2K8</accession>
<dbReference type="AlphaFoldDB" id="A0A1M7T2K8"/>
<reference evidence="2" key="1">
    <citation type="submission" date="2016-12" db="EMBL/GenBank/DDBJ databases">
        <authorList>
            <person name="Varghese N."/>
            <person name="Submissions S."/>
        </authorList>
    </citation>
    <scope>NUCLEOTIDE SEQUENCE [LARGE SCALE GENOMIC DNA]</scope>
    <source>
        <strain evidence="2">DSM 11032</strain>
    </source>
</reference>
<dbReference type="Proteomes" id="UP000184391">
    <property type="component" value="Unassembled WGS sequence"/>
</dbReference>
<dbReference type="GO" id="GO:0000271">
    <property type="term" value="P:polysaccharide biosynthetic process"/>
    <property type="evidence" value="ECO:0007669"/>
    <property type="project" value="InterPro"/>
</dbReference>
<dbReference type="EMBL" id="FRDF01000019">
    <property type="protein sequence ID" value="SHN64983.1"/>
    <property type="molecule type" value="Genomic_DNA"/>
</dbReference>
<dbReference type="CDD" id="cd16439">
    <property type="entry name" value="beta_Kdo_transferase_KpsC_2"/>
    <property type="match status" value="1"/>
</dbReference>
<evidence type="ECO:0000313" key="1">
    <source>
        <dbReference type="EMBL" id="SHN64983.1"/>
    </source>
</evidence>
<organism evidence="1 2">
    <name type="scientific">Erythrobacter sanguineus</name>
    <dbReference type="NCBI Taxonomy" id="198312"/>
    <lineage>
        <taxon>Bacteria</taxon>
        <taxon>Pseudomonadati</taxon>
        <taxon>Pseudomonadota</taxon>
        <taxon>Alphaproteobacteria</taxon>
        <taxon>Sphingomonadales</taxon>
        <taxon>Erythrobacteraceae</taxon>
        <taxon>Erythrobacter/Porphyrobacter group</taxon>
        <taxon>Erythrobacter</taxon>
    </lineage>
</organism>
<dbReference type="STRING" id="198312.SAMN02745193_02815"/>
<dbReference type="InterPro" id="IPR007833">
    <property type="entry name" value="Capsule_polysaccharide_synth"/>
</dbReference>
<protein>
    <submittedName>
        <fullName evidence="1">Capsular polysaccharide export protein</fullName>
    </submittedName>
</protein>
<evidence type="ECO:0000313" key="2">
    <source>
        <dbReference type="Proteomes" id="UP000184391"/>
    </source>
</evidence>
<dbReference type="Pfam" id="PF05159">
    <property type="entry name" value="Capsule_synth"/>
    <property type="match status" value="2"/>
</dbReference>
<proteinExistence type="predicted"/>
<keyword evidence="2" id="KW-1185">Reference proteome</keyword>
<gene>
    <name evidence="1" type="ORF">SAMN02745193_02815</name>
</gene>
<dbReference type="GO" id="GO:0015774">
    <property type="term" value="P:polysaccharide transport"/>
    <property type="evidence" value="ECO:0007669"/>
    <property type="project" value="InterPro"/>
</dbReference>
<sequence>MLDGAKVPRPGALLWEPTLDPWPLLDSAGSARLSVDDPRGLLVLAAGVPLTLVADGGAERDADDGDAERLLAAHLTGWCWRSPFDGGAMTALDAITLCGTWRRLIDANRRIHSVMGIAYWKKPTVSPLLWAGARVPYGRTLIDLPEGSAVAIWRARLSRPQARAVEQAEASIFEIEDGFIRSSGLGADCVPPLSIIVDEDGPHFAPGNPSGIERLLEEGDFSPDLLARARALRKSIIAGGLSKYETGAVAEVARPGGERRHVLVPGQVEDDRAVTSGGALASNLELLRRARAEAGPEAYLIYKPHPDVLAGHRRGLIAPDEMVALADRVETTSPMAPLIAMVDELHVNSSLAGFEALMRGKQVTVHGVPFYAGWGLTIDRGHVPPRRTRRRTLDELIAAALLLYPRYLDPVTGLPCPAEVLVERLADGAPNLSPNATAVVAVRRAMGRIRRTFRA</sequence>